<keyword evidence="5" id="KW-1185">Reference proteome</keyword>
<dbReference type="AlphaFoldDB" id="A0A3N5YBN8"/>
<evidence type="ECO:0000259" key="3">
    <source>
        <dbReference type="Pfam" id="PF00685"/>
    </source>
</evidence>
<evidence type="ECO:0000313" key="4">
    <source>
        <dbReference type="EMBL" id="RPJ66455.1"/>
    </source>
</evidence>
<evidence type="ECO:0000256" key="2">
    <source>
        <dbReference type="ARBA" id="ARBA00023180"/>
    </source>
</evidence>
<dbReference type="Gene3D" id="3.40.50.300">
    <property type="entry name" value="P-loop containing nucleotide triphosphate hydrolases"/>
    <property type="match status" value="2"/>
</dbReference>
<dbReference type="EMBL" id="RPOK01000003">
    <property type="protein sequence ID" value="RPJ66455.1"/>
    <property type="molecule type" value="Genomic_DNA"/>
</dbReference>
<dbReference type="Pfam" id="PF00685">
    <property type="entry name" value="Sulfotransfer_1"/>
    <property type="match status" value="1"/>
</dbReference>
<dbReference type="PANTHER" id="PTHR10605">
    <property type="entry name" value="HEPARAN SULFATE SULFOTRANSFERASE"/>
    <property type="match status" value="1"/>
</dbReference>
<dbReference type="GO" id="GO:0008146">
    <property type="term" value="F:sulfotransferase activity"/>
    <property type="evidence" value="ECO:0007669"/>
    <property type="project" value="InterPro"/>
</dbReference>
<protein>
    <recommendedName>
        <fullName evidence="3">Sulfotransferase domain-containing protein</fullName>
    </recommendedName>
</protein>
<dbReference type="SUPFAM" id="SSF52540">
    <property type="entry name" value="P-loop containing nucleoside triphosphate hydrolases"/>
    <property type="match status" value="2"/>
</dbReference>
<dbReference type="InterPro" id="IPR000863">
    <property type="entry name" value="Sulfotransferase_dom"/>
</dbReference>
<name>A0A3N5YBN8_9ALTE</name>
<evidence type="ECO:0000256" key="1">
    <source>
        <dbReference type="ARBA" id="ARBA00022679"/>
    </source>
</evidence>
<evidence type="ECO:0000313" key="5">
    <source>
        <dbReference type="Proteomes" id="UP000275281"/>
    </source>
</evidence>
<dbReference type="RefSeq" id="WP_124027813.1">
    <property type="nucleotide sequence ID" value="NZ_JBHRSN010000006.1"/>
</dbReference>
<dbReference type="InterPro" id="IPR027417">
    <property type="entry name" value="P-loop_NTPase"/>
</dbReference>
<dbReference type="InterPro" id="IPR037359">
    <property type="entry name" value="NST/OST"/>
</dbReference>
<gene>
    <name evidence="4" type="ORF">DRW07_10190</name>
</gene>
<dbReference type="PANTHER" id="PTHR10605:SF56">
    <property type="entry name" value="BIFUNCTIONAL HEPARAN SULFATE N-DEACETYLASE_N-SULFOTRANSFERASE"/>
    <property type="match status" value="1"/>
</dbReference>
<sequence length="547" mass="62889">MQTDTFILFAGIPRSGTTLTCHLLNQIPCSHALIESMDMDAFLQCENAQRRATFITDYLTDTYSNIQRQQPILINKIDQQATNTFAESPAGEKRKNKIVAKVPTVITQKLDNHFSLVLKHPNAFSALLDELTTSFTVFAQIRNPLSVIASWNSLDHPLSRGHAPMAEAFDENLHATLSAVSDDLDRQLLLLDWYYKKFKTILPKDKIIRYEDIIKTGGKALSSIVPGADKLNEHLEDRNANALYNIGLIEAAYAKLKASPEHACWRFYNEQEVEQTLFNAKAAEAQKQRLDFMIIGAQKCGTTALASFLSEHSNIAIPAIKEVHLFDSEDYQPGMSTEAVNTRYAIYFDDRFKHRAASSETLFGEATPFYLFCPEIVKALHDYNPDLKVIIQIRDPVERAISHYQMEKNRKAENRSIAFAFLFEPLRLGRIKPWLFTFARRTYSYLSRGKYYDQICIVRQYFNDDQILIVDNTDLLTSHDTTVQQVFTFLNIPAQKIAPREVFKTDNRPTLNRALRLWLKWVYRRPNQKLKRLLRAMGYPVPTWLES</sequence>
<keyword evidence="1" id="KW-0808">Transferase</keyword>
<accession>A0A3N5YBN8</accession>
<dbReference type="OrthoDB" id="9075305at2"/>
<organism evidence="4 5">
    <name type="scientific">Alteromonas sediminis</name>
    <dbReference type="NCBI Taxonomy" id="2259342"/>
    <lineage>
        <taxon>Bacteria</taxon>
        <taxon>Pseudomonadati</taxon>
        <taxon>Pseudomonadota</taxon>
        <taxon>Gammaproteobacteria</taxon>
        <taxon>Alteromonadales</taxon>
        <taxon>Alteromonadaceae</taxon>
        <taxon>Alteromonas/Salinimonas group</taxon>
        <taxon>Alteromonas</taxon>
    </lineage>
</organism>
<reference evidence="4 5" key="1">
    <citation type="submission" date="2018-11" db="EMBL/GenBank/DDBJ databases">
        <authorList>
            <person name="Ye M.-Q."/>
            <person name="Du Z.-J."/>
        </authorList>
    </citation>
    <scope>NUCLEOTIDE SEQUENCE [LARGE SCALE GENOMIC DNA]</scope>
    <source>
        <strain evidence="4 5">U0105</strain>
    </source>
</reference>
<feature type="domain" description="Sulfotransferase" evidence="3">
    <location>
        <begin position="291"/>
        <end position="496"/>
    </location>
</feature>
<proteinExistence type="predicted"/>
<keyword evidence="2" id="KW-0325">Glycoprotein</keyword>
<comment type="caution">
    <text evidence="4">The sequence shown here is derived from an EMBL/GenBank/DDBJ whole genome shotgun (WGS) entry which is preliminary data.</text>
</comment>
<dbReference type="Proteomes" id="UP000275281">
    <property type="component" value="Unassembled WGS sequence"/>
</dbReference>